<proteinExistence type="predicted"/>
<comment type="caution">
    <text evidence="1">The sequence shown here is derived from an EMBL/GenBank/DDBJ whole genome shotgun (WGS) entry which is preliminary data.</text>
</comment>
<dbReference type="EMBL" id="JAGWCR010000004">
    <property type="protein sequence ID" value="MBS3648791.1"/>
    <property type="molecule type" value="Genomic_DNA"/>
</dbReference>
<keyword evidence="2" id="KW-1185">Reference proteome</keyword>
<dbReference type="Proteomes" id="UP000680348">
    <property type="component" value="Unassembled WGS sequence"/>
</dbReference>
<evidence type="ECO:0000313" key="2">
    <source>
        <dbReference type="Proteomes" id="UP000680348"/>
    </source>
</evidence>
<protein>
    <submittedName>
        <fullName evidence="1">Uncharacterized protein</fullName>
    </submittedName>
</protein>
<sequence>MDDLDRLIHHIQGTCLSIEQAVESLELDPSIDWKDKLLDRNIELCGVCNWWHESGELEFDEQRNFGVCEQCLDD</sequence>
<evidence type="ECO:0000313" key="1">
    <source>
        <dbReference type="EMBL" id="MBS3648791.1"/>
    </source>
</evidence>
<gene>
    <name evidence="1" type="ORF">KEU06_09255</name>
</gene>
<name>A0A942E0K0_9HYPH</name>
<reference evidence="1" key="1">
    <citation type="submission" date="2021-04" db="EMBL/GenBank/DDBJ databases">
        <title>Pseudaminobacter soli sp. nov., isolated from paddy soil contaminated by heavy metals.</title>
        <authorList>
            <person name="Zhang K."/>
        </authorList>
    </citation>
    <scope>NUCLEOTIDE SEQUENCE</scope>
    <source>
        <strain evidence="1">19-2017</strain>
    </source>
</reference>
<dbReference type="RefSeq" id="WP_188254354.1">
    <property type="nucleotide sequence ID" value="NZ_JABVCF010000004.1"/>
</dbReference>
<dbReference type="AlphaFoldDB" id="A0A942E0K0"/>
<organism evidence="1 2">
    <name type="scientific">Pseudaminobacter soli</name>
    <name type="common">ex Zhang et al. 2022</name>
    <dbReference type="NCBI Taxonomy" id="2831468"/>
    <lineage>
        <taxon>Bacteria</taxon>
        <taxon>Pseudomonadati</taxon>
        <taxon>Pseudomonadota</taxon>
        <taxon>Alphaproteobacteria</taxon>
        <taxon>Hyphomicrobiales</taxon>
        <taxon>Phyllobacteriaceae</taxon>
        <taxon>Pseudaminobacter</taxon>
    </lineage>
</organism>
<accession>A0A942E0K0</accession>